<dbReference type="PANTHER" id="PTHR12631">
    <property type="entry name" value="ALPHA-L-IDURONIDASE"/>
    <property type="match status" value="1"/>
</dbReference>
<dbReference type="GO" id="GO:0004553">
    <property type="term" value="F:hydrolase activity, hydrolyzing O-glycosyl compounds"/>
    <property type="evidence" value="ECO:0007669"/>
    <property type="project" value="TreeGrafter"/>
</dbReference>
<dbReference type="EMBL" id="LJYF01000004">
    <property type="protein sequence ID" value="KRQ01539.1"/>
    <property type="molecule type" value="Genomic_DNA"/>
</dbReference>
<comment type="caution">
    <text evidence="1">The sequence shown here is derived from an EMBL/GenBank/DDBJ whole genome shotgun (WGS) entry which is preliminary data.</text>
</comment>
<dbReference type="RefSeq" id="WP_057026210.1">
    <property type="nucleotide sequence ID" value="NZ_LJYF01000004.1"/>
</dbReference>
<name>A0A0R3CV95_9BRAD</name>
<dbReference type="OrthoDB" id="9802522at2"/>
<dbReference type="STRING" id="108015.GA0061099_1007271"/>
<dbReference type="Gene3D" id="3.20.20.80">
    <property type="entry name" value="Glycosidases"/>
    <property type="match status" value="1"/>
</dbReference>
<accession>A0A0R3CV95</accession>
<evidence type="ECO:0000313" key="2">
    <source>
        <dbReference type="Proteomes" id="UP000051380"/>
    </source>
</evidence>
<organism evidence="1 2">
    <name type="scientific">Bradyrhizobium yuanmingense</name>
    <dbReference type="NCBI Taxonomy" id="108015"/>
    <lineage>
        <taxon>Bacteria</taxon>
        <taxon>Pseudomonadati</taxon>
        <taxon>Pseudomonadota</taxon>
        <taxon>Alphaproteobacteria</taxon>
        <taxon>Hyphomicrobiales</taxon>
        <taxon>Nitrobacteraceae</taxon>
        <taxon>Bradyrhizobium</taxon>
    </lineage>
</organism>
<sequence length="446" mass="48428">MAAPLPRTLVRDSLRLASLFAFILLPVSVCAQQAQPLDARFLLGVGTHQGLGGPVSARGYVPSENVAQIKQLGLNSFRDDFPWSEFEVGGRRMGFTPRLGRLEAQVKSGVARPLLILAFGHHLVPNSSPPTTDEARQRFADYAAAAAQSVVAQHPLFELWNEWNLAAKKDPAFSPENYRALAEVTRPVVKRVAPNAPFLVGALGDDLGWTWTEKMLRTGILQYADGASIHLYNFCMGPSKRTSAEIIERLTAFHRLVGQASGNPDFPIYVTETGWTTAATNKCGVSEQAQSDNTAQLILWASTAARWLKGMWFYELKDSGKDASDLEHNFGLYRFDNSPKPVACAAQGAWAFIRSSLSAEKRELASGVVSINATTTSGARVAVWSETPERRYEVRIKGDQDGATFAMPCDSAARPASGAWIPVSTTPVLIAASNGAMPALEIRPAR</sequence>
<dbReference type="PANTHER" id="PTHR12631:SF10">
    <property type="entry name" value="BETA-XYLOSIDASE-LIKE PROTEIN-RELATED"/>
    <property type="match status" value="1"/>
</dbReference>
<gene>
    <name evidence="1" type="ORF">AOQ72_08745</name>
</gene>
<proteinExistence type="predicted"/>
<reference evidence="1 2" key="1">
    <citation type="submission" date="2015-09" db="EMBL/GenBank/DDBJ databases">
        <title>Draft Genome Sequence of the Strain BR 3267 (Bradyrhizobium yuanmingense) recommended as inoculant for cowpea in Brazil.</title>
        <authorList>
            <person name="Simoes-Araujo J.L."/>
            <person name="Zilli J.E."/>
        </authorList>
    </citation>
    <scope>NUCLEOTIDE SEQUENCE [LARGE SCALE GENOMIC DNA]</scope>
    <source>
        <strain evidence="1 2">BR3267</strain>
    </source>
</reference>
<protein>
    <recommendedName>
        <fullName evidence="3">Glycoside hydrolase family 5 domain-containing protein</fullName>
    </recommendedName>
</protein>
<dbReference type="InterPro" id="IPR017853">
    <property type="entry name" value="GH"/>
</dbReference>
<dbReference type="AlphaFoldDB" id="A0A0R3CV95"/>
<dbReference type="InterPro" id="IPR051923">
    <property type="entry name" value="Glycosyl_Hydrolase_39"/>
</dbReference>
<evidence type="ECO:0000313" key="1">
    <source>
        <dbReference type="EMBL" id="KRQ01539.1"/>
    </source>
</evidence>
<dbReference type="SUPFAM" id="SSF51445">
    <property type="entry name" value="(Trans)glycosidases"/>
    <property type="match status" value="1"/>
</dbReference>
<dbReference type="Proteomes" id="UP000051380">
    <property type="component" value="Unassembled WGS sequence"/>
</dbReference>
<evidence type="ECO:0008006" key="3">
    <source>
        <dbReference type="Google" id="ProtNLM"/>
    </source>
</evidence>